<keyword evidence="2" id="KW-1185">Reference proteome</keyword>
<name>A0A2U1L946_ARTAN</name>
<dbReference type="AlphaFoldDB" id="A0A2U1L946"/>
<sequence length="130" mass="14253">MTSSSYRKAKSSIRVRESMFLSFLRVVDSDVHQGRDMLTFWRRPATNISGGTLRGVIKGTGRGVVKSDTAYVAPFTNVYIGSSMTTEARNSAVPFRKYASGLGSYKPPTPTVSGNRWFSELPAQSASSFK</sequence>
<organism evidence="1 2">
    <name type="scientific">Artemisia annua</name>
    <name type="common">Sweet wormwood</name>
    <dbReference type="NCBI Taxonomy" id="35608"/>
    <lineage>
        <taxon>Eukaryota</taxon>
        <taxon>Viridiplantae</taxon>
        <taxon>Streptophyta</taxon>
        <taxon>Embryophyta</taxon>
        <taxon>Tracheophyta</taxon>
        <taxon>Spermatophyta</taxon>
        <taxon>Magnoliopsida</taxon>
        <taxon>eudicotyledons</taxon>
        <taxon>Gunneridae</taxon>
        <taxon>Pentapetalae</taxon>
        <taxon>asterids</taxon>
        <taxon>campanulids</taxon>
        <taxon>Asterales</taxon>
        <taxon>Asteraceae</taxon>
        <taxon>Asteroideae</taxon>
        <taxon>Anthemideae</taxon>
        <taxon>Artemisiinae</taxon>
        <taxon>Artemisia</taxon>
    </lineage>
</organism>
<protein>
    <submittedName>
        <fullName evidence="1">G-patch domain-containing protein</fullName>
    </submittedName>
</protein>
<gene>
    <name evidence="1" type="ORF">CTI12_AA514200</name>
</gene>
<evidence type="ECO:0000313" key="1">
    <source>
        <dbReference type="EMBL" id="PWA45535.1"/>
    </source>
</evidence>
<accession>A0A2U1L946</accession>
<dbReference type="EMBL" id="PKPP01010714">
    <property type="protein sequence ID" value="PWA45535.1"/>
    <property type="molecule type" value="Genomic_DNA"/>
</dbReference>
<evidence type="ECO:0000313" key="2">
    <source>
        <dbReference type="Proteomes" id="UP000245207"/>
    </source>
</evidence>
<reference evidence="1 2" key="1">
    <citation type="journal article" date="2018" name="Mol. Plant">
        <title>The genome of Artemisia annua provides insight into the evolution of Asteraceae family and artemisinin biosynthesis.</title>
        <authorList>
            <person name="Shen Q."/>
            <person name="Zhang L."/>
            <person name="Liao Z."/>
            <person name="Wang S."/>
            <person name="Yan T."/>
            <person name="Shi P."/>
            <person name="Liu M."/>
            <person name="Fu X."/>
            <person name="Pan Q."/>
            <person name="Wang Y."/>
            <person name="Lv Z."/>
            <person name="Lu X."/>
            <person name="Zhang F."/>
            <person name="Jiang W."/>
            <person name="Ma Y."/>
            <person name="Chen M."/>
            <person name="Hao X."/>
            <person name="Li L."/>
            <person name="Tang Y."/>
            <person name="Lv G."/>
            <person name="Zhou Y."/>
            <person name="Sun X."/>
            <person name="Brodelius P.E."/>
            <person name="Rose J.K.C."/>
            <person name="Tang K."/>
        </authorList>
    </citation>
    <scope>NUCLEOTIDE SEQUENCE [LARGE SCALE GENOMIC DNA]</scope>
    <source>
        <strain evidence="2">cv. Huhao1</strain>
        <tissue evidence="1">Leaf</tissue>
    </source>
</reference>
<dbReference type="STRING" id="35608.A0A2U1L946"/>
<proteinExistence type="predicted"/>
<dbReference type="Proteomes" id="UP000245207">
    <property type="component" value="Unassembled WGS sequence"/>
</dbReference>
<dbReference type="OrthoDB" id="439808at2759"/>
<comment type="caution">
    <text evidence="1">The sequence shown here is derived from an EMBL/GenBank/DDBJ whole genome shotgun (WGS) entry which is preliminary data.</text>
</comment>